<reference evidence="1" key="1">
    <citation type="journal article" date="2014" name="Front. Microbiol.">
        <title>High frequency of phylogenetically diverse reductive dehalogenase-homologous genes in deep subseafloor sedimentary metagenomes.</title>
        <authorList>
            <person name="Kawai M."/>
            <person name="Futagami T."/>
            <person name="Toyoda A."/>
            <person name="Takaki Y."/>
            <person name="Nishi S."/>
            <person name="Hori S."/>
            <person name="Arai W."/>
            <person name="Tsubouchi T."/>
            <person name="Morono Y."/>
            <person name="Uchiyama I."/>
            <person name="Ito T."/>
            <person name="Fujiyama A."/>
            <person name="Inagaki F."/>
            <person name="Takami H."/>
        </authorList>
    </citation>
    <scope>NUCLEOTIDE SEQUENCE</scope>
    <source>
        <strain evidence="1">Expedition CK06-06</strain>
    </source>
</reference>
<accession>X1DQ85</accession>
<dbReference type="EMBL" id="BART01032071">
    <property type="protein sequence ID" value="GAH07139.1"/>
    <property type="molecule type" value="Genomic_DNA"/>
</dbReference>
<protein>
    <submittedName>
        <fullName evidence="1">Uncharacterized protein</fullName>
    </submittedName>
</protein>
<gene>
    <name evidence="1" type="ORF">S01H4_55548</name>
</gene>
<sequence length="45" mass="5010">APLYHLPITVQGEVLDEQLLKRISYRLFSGCCPGIGLEEMPGEVH</sequence>
<dbReference type="AlphaFoldDB" id="X1DQ85"/>
<feature type="non-terminal residue" evidence="1">
    <location>
        <position position="1"/>
    </location>
</feature>
<organism evidence="1">
    <name type="scientific">marine sediment metagenome</name>
    <dbReference type="NCBI Taxonomy" id="412755"/>
    <lineage>
        <taxon>unclassified sequences</taxon>
        <taxon>metagenomes</taxon>
        <taxon>ecological metagenomes</taxon>
    </lineage>
</organism>
<comment type="caution">
    <text evidence="1">The sequence shown here is derived from an EMBL/GenBank/DDBJ whole genome shotgun (WGS) entry which is preliminary data.</text>
</comment>
<name>X1DQ85_9ZZZZ</name>
<proteinExistence type="predicted"/>
<evidence type="ECO:0000313" key="1">
    <source>
        <dbReference type="EMBL" id="GAH07139.1"/>
    </source>
</evidence>